<organism evidence="7">
    <name type="scientific">Solibacter usitatus (strain Ellin6076)</name>
    <dbReference type="NCBI Taxonomy" id="234267"/>
    <lineage>
        <taxon>Bacteria</taxon>
        <taxon>Pseudomonadati</taxon>
        <taxon>Acidobacteriota</taxon>
        <taxon>Terriglobia</taxon>
        <taxon>Bryobacterales</taxon>
        <taxon>Solibacteraceae</taxon>
        <taxon>Candidatus Solibacter</taxon>
    </lineage>
</organism>
<reference evidence="7" key="1">
    <citation type="submission" date="2006-10" db="EMBL/GenBank/DDBJ databases">
        <title>Complete sequence of Solibacter usitatus Ellin6076.</title>
        <authorList>
            <consortium name="US DOE Joint Genome Institute"/>
            <person name="Copeland A."/>
            <person name="Lucas S."/>
            <person name="Lapidus A."/>
            <person name="Barry K."/>
            <person name="Detter J.C."/>
            <person name="Glavina del Rio T."/>
            <person name="Hammon N."/>
            <person name="Israni S."/>
            <person name="Dalin E."/>
            <person name="Tice H."/>
            <person name="Pitluck S."/>
            <person name="Thompson L.S."/>
            <person name="Brettin T."/>
            <person name="Bruce D."/>
            <person name="Han C."/>
            <person name="Tapia R."/>
            <person name="Gilna P."/>
            <person name="Schmutz J."/>
            <person name="Larimer F."/>
            <person name="Land M."/>
            <person name="Hauser L."/>
            <person name="Kyrpides N."/>
            <person name="Mikhailova N."/>
            <person name="Janssen P.H."/>
            <person name="Kuske C.R."/>
            <person name="Richardson P."/>
        </authorList>
    </citation>
    <scope>NUCLEOTIDE SEQUENCE</scope>
    <source>
        <strain evidence="7">Ellin6076</strain>
    </source>
</reference>
<feature type="transmembrane region" description="Helical" evidence="5">
    <location>
        <begin position="160"/>
        <end position="183"/>
    </location>
</feature>
<dbReference type="OrthoDB" id="9783823at2"/>
<dbReference type="Pfam" id="PF07690">
    <property type="entry name" value="MFS_1"/>
    <property type="match status" value="1"/>
</dbReference>
<dbReference type="AlphaFoldDB" id="Q024F2"/>
<comment type="subcellular location">
    <subcellularLocation>
        <location evidence="1">Membrane</location>
        <topology evidence="1">Multi-pass membrane protein</topology>
    </subcellularLocation>
</comment>
<accession>Q024F2</accession>
<feature type="transmembrane region" description="Helical" evidence="5">
    <location>
        <begin position="296"/>
        <end position="318"/>
    </location>
</feature>
<dbReference type="PANTHER" id="PTHR23508">
    <property type="entry name" value="CARBOXYLIC ACID TRANSPORTER PROTEIN HOMOLOG"/>
    <property type="match status" value="1"/>
</dbReference>
<feature type="transmembrane region" description="Helical" evidence="5">
    <location>
        <begin position="195"/>
        <end position="214"/>
    </location>
</feature>
<evidence type="ECO:0000256" key="3">
    <source>
        <dbReference type="ARBA" id="ARBA00022989"/>
    </source>
</evidence>
<evidence type="ECO:0000256" key="4">
    <source>
        <dbReference type="ARBA" id="ARBA00023136"/>
    </source>
</evidence>
<gene>
    <name evidence="7" type="ordered locus">Acid_2635</name>
</gene>
<evidence type="ECO:0000259" key="6">
    <source>
        <dbReference type="PROSITE" id="PS50850"/>
    </source>
</evidence>
<dbReference type="PANTHER" id="PTHR23508:SF10">
    <property type="entry name" value="CARBOXYLIC ACID TRANSPORTER PROTEIN HOMOLOG"/>
    <property type="match status" value="1"/>
</dbReference>
<dbReference type="PROSITE" id="PS00217">
    <property type="entry name" value="SUGAR_TRANSPORT_2"/>
    <property type="match status" value="1"/>
</dbReference>
<dbReference type="InterPro" id="IPR020846">
    <property type="entry name" value="MFS_dom"/>
</dbReference>
<dbReference type="eggNOG" id="COG2814">
    <property type="taxonomic scope" value="Bacteria"/>
</dbReference>
<dbReference type="STRING" id="234267.Acid_2635"/>
<dbReference type="SUPFAM" id="SSF103473">
    <property type="entry name" value="MFS general substrate transporter"/>
    <property type="match status" value="1"/>
</dbReference>
<proteinExistence type="predicted"/>
<feature type="transmembrane region" description="Helical" evidence="5">
    <location>
        <begin position="106"/>
        <end position="124"/>
    </location>
</feature>
<dbReference type="InterPro" id="IPR005829">
    <property type="entry name" value="Sugar_transporter_CS"/>
</dbReference>
<feature type="transmembrane region" description="Helical" evidence="5">
    <location>
        <begin position="249"/>
        <end position="271"/>
    </location>
</feature>
<feature type="transmembrane region" description="Helical" evidence="5">
    <location>
        <begin position="130"/>
        <end position="153"/>
    </location>
</feature>
<dbReference type="GO" id="GO:0046943">
    <property type="term" value="F:carboxylic acid transmembrane transporter activity"/>
    <property type="evidence" value="ECO:0007669"/>
    <property type="project" value="TreeGrafter"/>
</dbReference>
<keyword evidence="4 5" id="KW-0472">Membrane</keyword>
<evidence type="ECO:0000256" key="5">
    <source>
        <dbReference type="SAM" id="Phobius"/>
    </source>
</evidence>
<dbReference type="InterPro" id="IPR011701">
    <property type="entry name" value="MFS"/>
</dbReference>
<keyword evidence="2 5" id="KW-0812">Transmembrane</keyword>
<dbReference type="EMBL" id="CP000473">
    <property type="protein sequence ID" value="ABJ83624.1"/>
    <property type="molecule type" value="Genomic_DNA"/>
</dbReference>
<feature type="transmembrane region" description="Helical" evidence="5">
    <location>
        <begin position="423"/>
        <end position="444"/>
    </location>
</feature>
<feature type="transmembrane region" description="Helical" evidence="5">
    <location>
        <begin position="73"/>
        <end position="94"/>
    </location>
</feature>
<feature type="transmembrane region" description="Helical" evidence="5">
    <location>
        <begin position="355"/>
        <end position="380"/>
    </location>
</feature>
<dbReference type="PROSITE" id="PS50850">
    <property type="entry name" value="MFS"/>
    <property type="match status" value="1"/>
</dbReference>
<dbReference type="InParanoid" id="Q024F2"/>
<protein>
    <submittedName>
        <fullName evidence="7">Major facilitator superfamily MFS_1</fullName>
    </submittedName>
</protein>
<evidence type="ECO:0000256" key="2">
    <source>
        <dbReference type="ARBA" id="ARBA00022692"/>
    </source>
</evidence>
<sequence length="454" mass="49435">MSQSGTTPGLASGGQNYAWYRELTGYHWFVLSVASMGWMFDTMAQQLFNLARKPAIKELLGAGASNATIDQQAAWATSIFMIGWAIGGVFFGILGDRLGRAKTMTITILSYTIFTGLSVLSTSVWDFNVYRFLCGLGVGGQFAVGVALVAEVVPQRARPYALGFVQAASAIGNMMAAFTGIIVGQMEVAGTITGAWRWEFLAGAIPAPLAFIVFKKLKEPEQWLKARAEKKQMGSYSELFNDPRWRKNAIVGFLLAFAGVVGLWGIGFFSYDLFRPVLERTFAAEGLAGKALSGKVTTWIGITSLLQNIGCFFGIYAFTYLTHYTGRKKAFAIAFLAAMGMTAYTFWNLKQISDIFWMIPLMGFAQLSLFGGYSIYLAELFPTRLRSTGTSFCYNVGRFAAAAGPFTLGYLTKDVFGGYAEPMRYAGVAMSLVFLVGLAALPFAPETKGKPLPE</sequence>
<feature type="domain" description="Major facilitator superfamily (MFS) profile" evidence="6">
    <location>
        <begin position="30"/>
        <end position="448"/>
    </location>
</feature>
<keyword evidence="3 5" id="KW-1133">Transmembrane helix</keyword>
<evidence type="ECO:0000256" key="1">
    <source>
        <dbReference type="ARBA" id="ARBA00004141"/>
    </source>
</evidence>
<dbReference type="KEGG" id="sus:Acid_2635"/>
<dbReference type="InterPro" id="IPR036259">
    <property type="entry name" value="MFS_trans_sf"/>
</dbReference>
<name>Q024F2_SOLUE</name>
<evidence type="ECO:0000313" key="7">
    <source>
        <dbReference type="EMBL" id="ABJ83624.1"/>
    </source>
</evidence>
<dbReference type="Gene3D" id="1.20.1250.20">
    <property type="entry name" value="MFS general substrate transporter like domains"/>
    <property type="match status" value="2"/>
</dbReference>
<dbReference type="GO" id="GO:0005886">
    <property type="term" value="C:plasma membrane"/>
    <property type="evidence" value="ECO:0007669"/>
    <property type="project" value="TreeGrafter"/>
</dbReference>
<feature type="transmembrane region" description="Helical" evidence="5">
    <location>
        <begin position="330"/>
        <end position="349"/>
    </location>
</feature>
<feature type="transmembrane region" description="Helical" evidence="5">
    <location>
        <begin position="392"/>
        <end position="411"/>
    </location>
</feature>
<dbReference type="HOGENOM" id="CLU_001265_46_6_0"/>